<feature type="non-terminal residue" evidence="2">
    <location>
        <position position="1"/>
    </location>
</feature>
<sequence>QECLIQLLTGFYPHHHEGDSAAVCIFGFLAVTASAQAIPEEESSLDAAFDSQVKSAAEEAIRVGEILCEVAGQLEDDDLSAETDEYFVRALWEKTKSAVKNATAKVKGAVKNAYKEAKDRLKVAAKEAKQKANEKALEIMKKIFGKSMETYALEDSNSRVDFVKTVSADIERVGMRLQALGKSLQES</sequence>
<reference evidence="2" key="1">
    <citation type="submission" date="2014-03" db="EMBL/GenBank/DDBJ databases">
        <title>The sialotranscriptome of Amblyomma triste, Amblyomma parvum and Amblyomma cajennense ticks, uncovered by 454-based RNA-seq.</title>
        <authorList>
            <person name="Garcia G.R."/>
            <person name="Gardinassi L.G."/>
            <person name="Ribeiro J.M."/>
            <person name="Anatriello E."/>
            <person name="Ferreira B.R."/>
            <person name="Moreira H.N."/>
            <person name="Mafra C."/>
            <person name="Olegario M.M."/>
            <person name="Szabo P.J."/>
            <person name="Miranda-Santos I.K."/>
            <person name="Maruyama S.R."/>
        </authorList>
    </citation>
    <scope>NUCLEOTIDE SEQUENCE</scope>
    <source>
        <strain evidence="2">Mato Grasso do Sul</strain>
        <tissue evidence="2">Salivary glands</tissue>
    </source>
</reference>
<keyword evidence="1" id="KW-0175">Coiled coil</keyword>
<feature type="coiled-coil region" evidence="1">
    <location>
        <begin position="111"/>
        <end position="138"/>
    </location>
</feature>
<accession>A0A023G6E2</accession>
<dbReference type="AlphaFoldDB" id="A0A023G6E2"/>
<proteinExistence type="evidence at transcript level"/>
<name>A0A023G6E2_AMBTT</name>
<dbReference type="EMBL" id="GBBM01006995">
    <property type="protein sequence ID" value="JAC28423.1"/>
    <property type="molecule type" value="mRNA"/>
</dbReference>
<evidence type="ECO:0000313" key="2">
    <source>
        <dbReference type="EMBL" id="JAC28423.1"/>
    </source>
</evidence>
<evidence type="ECO:0000256" key="1">
    <source>
        <dbReference type="SAM" id="Coils"/>
    </source>
</evidence>
<organism evidence="2">
    <name type="scientific">Amblyomma triste</name>
    <name type="common">Neotropical tick</name>
    <dbReference type="NCBI Taxonomy" id="251400"/>
    <lineage>
        <taxon>Eukaryota</taxon>
        <taxon>Metazoa</taxon>
        <taxon>Ecdysozoa</taxon>
        <taxon>Arthropoda</taxon>
        <taxon>Chelicerata</taxon>
        <taxon>Arachnida</taxon>
        <taxon>Acari</taxon>
        <taxon>Parasitiformes</taxon>
        <taxon>Ixodida</taxon>
        <taxon>Ixodoidea</taxon>
        <taxon>Ixodidae</taxon>
        <taxon>Amblyomminae</taxon>
        <taxon>Amblyomma</taxon>
    </lineage>
</organism>
<protein>
    <submittedName>
        <fullName evidence="2">Uncharacterized protein</fullName>
    </submittedName>
</protein>